<evidence type="ECO:0000259" key="4">
    <source>
        <dbReference type="PROSITE" id="PS50042"/>
    </source>
</evidence>
<dbReference type="SUPFAM" id="SSF51206">
    <property type="entry name" value="cAMP-binding domain-like"/>
    <property type="match status" value="1"/>
</dbReference>
<sequence length="213" mass="23157">MRGRALDEVLRLGTLVSYEAQQQVIRLTDNSRHAVLLLGGSVKVVANTAHGRSVLVGIRGPGDLLDEMTSADGRPRTAQVIACSAVHARIIPGAHLDQFLERNAEACLAVARTLGERLWLADRRWVDFVACPARTRVVRVLAEIVQEHGEVTDAGHCLGFPLTQPEIAALAGTALSTVEKTFHSLEAEGVIDRGYRHVLVTDLSRLRRFGEAS</sequence>
<gene>
    <name evidence="6" type="ORF">AOZ06_17195</name>
</gene>
<dbReference type="AlphaFoldDB" id="A0A0N9HXX2"/>
<dbReference type="PANTHER" id="PTHR24567">
    <property type="entry name" value="CRP FAMILY TRANSCRIPTIONAL REGULATORY PROTEIN"/>
    <property type="match status" value="1"/>
</dbReference>
<dbReference type="PANTHER" id="PTHR24567:SF74">
    <property type="entry name" value="HTH-TYPE TRANSCRIPTIONAL REGULATOR ARCR"/>
    <property type="match status" value="1"/>
</dbReference>
<evidence type="ECO:0000256" key="3">
    <source>
        <dbReference type="ARBA" id="ARBA00023163"/>
    </source>
</evidence>
<protein>
    <recommendedName>
        <fullName evidence="8">Crp/Fnr family transcriptional regulator</fullName>
    </recommendedName>
</protein>
<feature type="domain" description="HTH crp-type" evidence="5">
    <location>
        <begin position="131"/>
        <end position="204"/>
    </location>
</feature>
<dbReference type="InterPro" id="IPR000595">
    <property type="entry name" value="cNMP-bd_dom"/>
</dbReference>
<dbReference type="Pfam" id="PF00027">
    <property type="entry name" value="cNMP_binding"/>
    <property type="match status" value="1"/>
</dbReference>
<keyword evidence="3" id="KW-0804">Transcription</keyword>
<dbReference type="PROSITE" id="PS51063">
    <property type="entry name" value="HTH_CRP_2"/>
    <property type="match status" value="1"/>
</dbReference>
<name>A0A0N9HXX2_9PSEU</name>
<accession>A0A0N9HXX2</accession>
<dbReference type="InterPro" id="IPR012318">
    <property type="entry name" value="HTH_CRP"/>
</dbReference>
<evidence type="ECO:0000313" key="6">
    <source>
        <dbReference type="EMBL" id="ALG08418.1"/>
    </source>
</evidence>
<evidence type="ECO:0000313" key="7">
    <source>
        <dbReference type="Proteomes" id="UP000063699"/>
    </source>
</evidence>
<dbReference type="SUPFAM" id="SSF46785">
    <property type="entry name" value="Winged helix' DNA-binding domain"/>
    <property type="match status" value="1"/>
</dbReference>
<keyword evidence="2" id="KW-0238">DNA-binding</keyword>
<keyword evidence="7" id="KW-1185">Reference proteome</keyword>
<dbReference type="CDD" id="cd00038">
    <property type="entry name" value="CAP_ED"/>
    <property type="match status" value="1"/>
</dbReference>
<dbReference type="InterPro" id="IPR018490">
    <property type="entry name" value="cNMP-bd_dom_sf"/>
</dbReference>
<dbReference type="Proteomes" id="UP000063699">
    <property type="component" value="Chromosome"/>
</dbReference>
<dbReference type="InterPro" id="IPR050397">
    <property type="entry name" value="Env_Response_Regulators"/>
</dbReference>
<keyword evidence="1" id="KW-0805">Transcription regulation</keyword>
<organism evidence="6 7">
    <name type="scientific">Kibdelosporangium phytohabitans</name>
    <dbReference type="NCBI Taxonomy" id="860235"/>
    <lineage>
        <taxon>Bacteria</taxon>
        <taxon>Bacillati</taxon>
        <taxon>Actinomycetota</taxon>
        <taxon>Actinomycetes</taxon>
        <taxon>Pseudonocardiales</taxon>
        <taxon>Pseudonocardiaceae</taxon>
        <taxon>Kibdelosporangium</taxon>
    </lineage>
</organism>
<dbReference type="STRING" id="860235.AOZ06_17195"/>
<evidence type="ECO:0000259" key="5">
    <source>
        <dbReference type="PROSITE" id="PS51063"/>
    </source>
</evidence>
<evidence type="ECO:0000256" key="1">
    <source>
        <dbReference type="ARBA" id="ARBA00023015"/>
    </source>
</evidence>
<feature type="domain" description="Cyclic nucleotide-binding" evidence="4">
    <location>
        <begin position="1"/>
        <end position="105"/>
    </location>
</feature>
<dbReference type="SMART" id="SM00419">
    <property type="entry name" value="HTH_CRP"/>
    <property type="match status" value="1"/>
</dbReference>
<evidence type="ECO:0008006" key="8">
    <source>
        <dbReference type="Google" id="ProtNLM"/>
    </source>
</evidence>
<dbReference type="InterPro" id="IPR036390">
    <property type="entry name" value="WH_DNA-bd_sf"/>
</dbReference>
<dbReference type="EMBL" id="CP012752">
    <property type="protein sequence ID" value="ALG08418.1"/>
    <property type="molecule type" value="Genomic_DNA"/>
</dbReference>
<dbReference type="Pfam" id="PF13545">
    <property type="entry name" value="HTH_Crp_2"/>
    <property type="match status" value="1"/>
</dbReference>
<reference evidence="6 7" key="1">
    <citation type="submission" date="2015-07" db="EMBL/GenBank/DDBJ databases">
        <title>Genome sequencing of Kibdelosporangium phytohabitans.</title>
        <authorList>
            <person name="Qin S."/>
            <person name="Xing K."/>
        </authorList>
    </citation>
    <scope>NUCLEOTIDE SEQUENCE [LARGE SCALE GENOMIC DNA]</scope>
    <source>
        <strain evidence="6 7">KLBMP1111</strain>
    </source>
</reference>
<dbReference type="GO" id="GO:0003700">
    <property type="term" value="F:DNA-binding transcription factor activity"/>
    <property type="evidence" value="ECO:0007669"/>
    <property type="project" value="TreeGrafter"/>
</dbReference>
<dbReference type="GO" id="GO:0005829">
    <property type="term" value="C:cytosol"/>
    <property type="evidence" value="ECO:0007669"/>
    <property type="project" value="TreeGrafter"/>
</dbReference>
<dbReference type="KEGG" id="kphy:AOZ06_17195"/>
<dbReference type="Gene3D" id="2.60.120.10">
    <property type="entry name" value="Jelly Rolls"/>
    <property type="match status" value="1"/>
</dbReference>
<proteinExistence type="predicted"/>
<dbReference type="GO" id="GO:0003677">
    <property type="term" value="F:DNA binding"/>
    <property type="evidence" value="ECO:0007669"/>
    <property type="project" value="UniProtKB-KW"/>
</dbReference>
<dbReference type="PROSITE" id="PS50042">
    <property type="entry name" value="CNMP_BINDING_3"/>
    <property type="match status" value="1"/>
</dbReference>
<dbReference type="InterPro" id="IPR014710">
    <property type="entry name" value="RmlC-like_jellyroll"/>
</dbReference>
<evidence type="ECO:0000256" key="2">
    <source>
        <dbReference type="ARBA" id="ARBA00023125"/>
    </source>
</evidence>